<proteinExistence type="predicted"/>
<protein>
    <recommendedName>
        <fullName evidence="3">Class IV aminotransferase</fullName>
    </recommendedName>
</protein>
<sequence>MRQLVRPRIEINGRPPVAEDVPLPLVNHGHFTAMQVRDGRTRGLDLHLARLDGATRELFGDGLDGDLVRERIRHALADDVSDASVRVIVYWPDGDDAASIVVTVRPPAPDPKSPQSLMSVGYQRPAAHIKHVGGFGQFHYGRTAAREGFDDALLTGHGGVVAESTIANIGFFDGTSVVWPDAPCLHGITMQLLEPRLPDIGIGSRRGPVRLADVTGFEAVFITNSHGVAAIGRVDDMTLPTGHPVVEAAARLYDSVPWDVI</sequence>
<dbReference type="AlphaFoldDB" id="A0A8J3PX08"/>
<dbReference type="NCBIfam" id="NF006734">
    <property type="entry name" value="PRK09266.1"/>
    <property type="match status" value="1"/>
</dbReference>
<dbReference type="EMBL" id="BONV01000031">
    <property type="protein sequence ID" value="GIG82628.1"/>
    <property type="molecule type" value="Genomic_DNA"/>
</dbReference>
<evidence type="ECO:0000313" key="2">
    <source>
        <dbReference type="Proteomes" id="UP000630097"/>
    </source>
</evidence>
<dbReference type="InterPro" id="IPR043131">
    <property type="entry name" value="BCAT-like_N"/>
</dbReference>
<dbReference type="InterPro" id="IPR043132">
    <property type="entry name" value="BCAT-like_C"/>
</dbReference>
<reference evidence="1 2" key="1">
    <citation type="submission" date="2021-01" db="EMBL/GenBank/DDBJ databases">
        <title>Whole genome shotgun sequence of Planotetraspora kaengkrachanensis NBRC 104272.</title>
        <authorList>
            <person name="Komaki H."/>
            <person name="Tamura T."/>
        </authorList>
    </citation>
    <scope>NUCLEOTIDE SEQUENCE [LARGE SCALE GENOMIC DNA]</scope>
    <source>
        <strain evidence="1 2">NBRC 104272</strain>
    </source>
</reference>
<keyword evidence="2" id="KW-1185">Reference proteome</keyword>
<dbReference type="SUPFAM" id="SSF56752">
    <property type="entry name" value="D-aminoacid aminotransferase-like PLP-dependent enzymes"/>
    <property type="match status" value="1"/>
</dbReference>
<dbReference type="InterPro" id="IPR036038">
    <property type="entry name" value="Aminotransferase-like"/>
</dbReference>
<dbReference type="Gene3D" id="3.30.470.10">
    <property type="match status" value="1"/>
</dbReference>
<dbReference type="Pfam" id="PF01063">
    <property type="entry name" value="Aminotran_4"/>
    <property type="match status" value="1"/>
</dbReference>
<dbReference type="RefSeq" id="WP_203885945.1">
    <property type="nucleotide sequence ID" value="NZ_BAABHH010000021.1"/>
</dbReference>
<dbReference type="GO" id="GO:0003824">
    <property type="term" value="F:catalytic activity"/>
    <property type="evidence" value="ECO:0007669"/>
    <property type="project" value="InterPro"/>
</dbReference>
<comment type="caution">
    <text evidence="1">The sequence shown here is derived from an EMBL/GenBank/DDBJ whole genome shotgun (WGS) entry which is preliminary data.</text>
</comment>
<dbReference type="Gene3D" id="3.20.10.10">
    <property type="entry name" value="D-amino Acid Aminotransferase, subunit A, domain 2"/>
    <property type="match status" value="1"/>
</dbReference>
<dbReference type="InterPro" id="IPR001544">
    <property type="entry name" value="Aminotrans_IV"/>
</dbReference>
<name>A0A8J3PX08_9ACTN</name>
<evidence type="ECO:0000313" key="1">
    <source>
        <dbReference type="EMBL" id="GIG82628.1"/>
    </source>
</evidence>
<accession>A0A8J3PX08</accession>
<dbReference type="Proteomes" id="UP000630097">
    <property type="component" value="Unassembled WGS sequence"/>
</dbReference>
<organism evidence="1 2">
    <name type="scientific">Planotetraspora kaengkrachanensis</name>
    <dbReference type="NCBI Taxonomy" id="575193"/>
    <lineage>
        <taxon>Bacteria</taxon>
        <taxon>Bacillati</taxon>
        <taxon>Actinomycetota</taxon>
        <taxon>Actinomycetes</taxon>
        <taxon>Streptosporangiales</taxon>
        <taxon>Streptosporangiaceae</taxon>
        <taxon>Planotetraspora</taxon>
    </lineage>
</organism>
<gene>
    <name evidence="1" type="ORF">Pka01_57550</name>
</gene>
<evidence type="ECO:0008006" key="3">
    <source>
        <dbReference type="Google" id="ProtNLM"/>
    </source>
</evidence>